<sequence length="224" mass="24206">MTPPFRSAQLPPPAPVPERAQGLPMADGGVATERADAARNRMRLLEAAARLVAEHGAEHVTMEAVACAASVGKGTVFRRFGDRVGLMYALLDHSERAFQQAFLSGPPPLGPGAPPVERLEAFGVAAIRHTLAYMDVLLETDQDANRRYSHPARLVRGTHIAVLLREAGVTGDLALLTENLLGCFEPPLVNHLRTVRGMPVERLEAGWRDLVDRTVRRGPSGCCP</sequence>
<dbReference type="Proteomes" id="UP000621266">
    <property type="component" value="Unassembled WGS sequence"/>
</dbReference>
<dbReference type="Gene3D" id="1.10.357.10">
    <property type="entry name" value="Tetracycline Repressor, domain 2"/>
    <property type="match status" value="1"/>
</dbReference>
<keyword evidence="1 2" id="KW-0238">DNA-binding</keyword>
<gene>
    <name evidence="5" type="ORF">GCU69_23560</name>
</gene>
<dbReference type="RefSeq" id="WP_098750396.1">
    <property type="nucleotide sequence ID" value="NZ_WHPN01000352.1"/>
</dbReference>
<organism evidence="5 6">
    <name type="scientific">Streptomyces lycii</name>
    <dbReference type="NCBI Taxonomy" id="2654337"/>
    <lineage>
        <taxon>Bacteria</taxon>
        <taxon>Bacillati</taxon>
        <taxon>Actinomycetota</taxon>
        <taxon>Actinomycetes</taxon>
        <taxon>Kitasatosporales</taxon>
        <taxon>Streptomycetaceae</taxon>
        <taxon>Streptomyces</taxon>
    </lineage>
</organism>
<dbReference type="InterPro" id="IPR001647">
    <property type="entry name" value="HTH_TetR"/>
</dbReference>
<accession>A0ABQ7FEH7</accession>
<feature type="domain" description="HTH tetR-type" evidence="4">
    <location>
        <begin position="38"/>
        <end position="98"/>
    </location>
</feature>
<dbReference type="PROSITE" id="PS50977">
    <property type="entry name" value="HTH_TETR_2"/>
    <property type="match status" value="1"/>
</dbReference>
<evidence type="ECO:0000313" key="5">
    <source>
        <dbReference type="EMBL" id="KAF4406715.1"/>
    </source>
</evidence>
<dbReference type="PRINTS" id="PR00455">
    <property type="entry name" value="HTHTETR"/>
</dbReference>
<evidence type="ECO:0000256" key="3">
    <source>
        <dbReference type="SAM" id="MobiDB-lite"/>
    </source>
</evidence>
<feature type="region of interest" description="Disordered" evidence="3">
    <location>
        <begin position="1"/>
        <end position="24"/>
    </location>
</feature>
<reference evidence="5 6" key="1">
    <citation type="submission" date="2019-10" db="EMBL/GenBank/DDBJ databases">
        <title>Streptomyces tenebrisbrunneis sp.nov., an endogenous actinomycete isolated from of Lycium ruthenicum.</title>
        <authorList>
            <person name="Ma L."/>
        </authorList>
    </citation>
    <scope>NUCLEOTIDE SEQUENCE [LARGE SCALE GENOMIC DNA]</scope>
    <source>
        <strain evidence="5 6">TRM 66187</strain>
    </source>
</reference>
<evidence type="ECO:0000256" key="1">
    <source>
        <dbReference type="ARBA" id="ARBA00023125"/>
    </source>
</evidence>
<evidence type="ECO:0000256" key="2">
    <source>
        <dbReference type="PROSITE-ProRule" id="PRU00335"/>
    </source>
</evidence>
<dbReference type="PANTHER" id="PTHR30055:SF209">
    <property type="entry name" value="POSSIBLE TRANSCRIPTIONAL REGULATORY PROTEIN (PROBABLY TETR-FAMILY)"/>
    <property type="match status" value="1"/>
</dbReference>
<evidence type="ECO:0000313" key="6">
    <source>
        <dbReference type="Proteomes" id="UP000621266"/>
    </source>
</evidence>
<name>A0ABQ7FEH7_9ACTN</name>
<dbReference type="Pfam" id="PF00440">
    <property type="entry name" value="TetR_N"/>
    <property type="match status" value="1"/>
</dbReference>
<dbReference type="SUPFAM" id="SSF46689">
    <property type="entry name" value="Homeodomain-like"/>
    <property type="match status" value="1"/>
</dbReference>
<comment type="caution">
    <text evidence="5">The sequence shown here is derived from an EMBL/GenBank/DDBJ whole genome shotgun (WGS) entry which is preliminary data.</text>
</comment>
<dbReference type="InterPro" id="IPR050109">
    <property type="entry name" value="HTH-type_TetR-like_transc_reg"/>
</dbReference>
<keyword evidence="6" id="KW-1185">Reference proteome</keyword>
<dbReference type="EMBL" id="WHPN01000352">
    <property type="protein sequence ID" value="KAF4406715.1"/>
    <property type="molecule type" value="Genomic_DNA"/>
</dbReference>
<evidence type="ECO:0000259" key="4">
    <source>
        <dbReference type="PROSITE" id="PS50977"/>
    </source>
</evidence>
<dbReference type="PANTHER" id="PTHR30055">
    <property type="entry name" value="HTH-TYPE TRANSCRIPTIONAL REGULATOR RUTR"/>
    <property type="match status" value="1"/>
</dbReference>
<proteinExistence type="predicted"/>
<dbReference type="InterPro" id="IPR009057">
    <property type="entry name" value="Homeodomain-like_sf"/>
</dbReference>
<feature type="DNA-binding region" description="H-T-H motif" evidence="2">
    <location>
        <begin position="61"/>
        <end position="80"/>
    </location>
</feature>
<protein>
    <submittedName>
        <fullName evidence="5">TetR/AcrR family transcriptional regulator</fullName>
    </submittedName>
</protein>